<dbReference type="GO" id="GO:2000762">
    <property type="term" value="P:regulation of phenylpropanoid metabolic process"/>
    <property type="evidence" value="ECO:0007669"/>
    <property type="project" value="InterPro"/>
</dbReference>
<dbReference type="Proteomes" id="UP001341281">
    <property type="component" value="Chromosome 07"/>
</dbReference>
<dbReference type="AlphaFoldDB" id="A0AAQ3X3I8"/>
<evidence type="ECO:0000313" key="1">
    <source>
        <dbReference type="EMBL" id="WVZ83556.1"/>
    </source>
</evidence>
<organism evidence="1 2">
    <name type="scientific">Paspalum notatum var. saurae</name>
    <dbReference type="NCBI Taxonomy" id="547442"/>
    <lineage>
        <taxon>Eukaryota</taxon>
        <taxon>Viridiplantae</taxon>
        <taxon>Streptophyta</taxon>
        <taxon>Embryophyta</taxon>
        <taxon>Tracheophyta</taxon>
        <taxon>Spermatophyta</taxon>
        <taxon>Magnoliopsida</taxon>
        <taxon>Liliopsida</taxon>
        <taxon>Poales</taxon>
        <taxon>Poaceae</taxon>
        <taxon>PACMAD clade</taxon>
        <taxon>Panicoideae</taxon>
        <taxon>Andropogonodae</taxon>
        <taxon>Paspaleae</taxon>
        <taxon>Paspalinae</taxon>
        <taxon>Paspalum</taxon>
    </lineage>
</organism>
<accession>A0AAQ3X3I8</accession>
<dbReference type="GO" id="GO:0016592">
    <property type="term" value="C:mediator complex"/>
    <property type="evidence" value="ECO:0007669"/>
    <property type="project" value="InterPro"/>
</dbReference>
<protein>
    <submittedName>
        <fullName evidence="1">Uncharacterized protein</fullName>
    </submittedName>
</protein>
<dbReference type="InterPro" id="IPR039638">
    <property type="entry name" value="MED33A/B"/>
</dbReference>
<dbReference type="EMBL" id="CP144751">
    <property type="protein sequence ID" value="WVZ83556.1"/>
    <property type="molecule type" value="Genomic_DNA"/>
</dbReference>
<dbReference type="PANTHER" id="PTHR33739">
    <property type="entry name" value="OS07G0681500 PROTEIN"/>
    <property type="match status" value="1"/>
</dbReference>
<gene>
    <name evidence="1" type="ORF">U9M48_030690</name>
</gene>
<keyword evidence="2" id="KW-1185">Reference proteome</keyword>
<name>A0AAQ3X3I8_PASNO</name>
<reference evidence="1 2" key="1">
    <citation type="submission" date="2024-02" db="EMBL/GenBank/DDBJ databases">
        <title>High-quality chromosome-scale genome assembly of Pensacola bahiagrass (Paspalum notatum Flugge var. saurae).</title>
        <authorList>
            <person name="Vega J.M."/>
            <person name="Podio M."/>
            <person name="Orjuela J."/>
            <person name="Siena L.A."/>
            <person name="Pessino S.C."/>
            <person name="Combes M.C."/>
            <person name="Mariac C."/>
            <person name="Albertini E."/>
            <person name="Pupilli F."/>
            <person name="Ortiz J.P.A."/>
            <person name="Leblanc O."/>
        </authorList>
    </citation>
    <scope>NUCLEOTIDE SEQUENCE [LARGE SCALE GENOMIC DNA]</scope>
    <source>
        <strain evidence="1">R1</strain>
        <tissue evidence="1">Leaf</tissue>
    </source>
</reference>
<proteinExistence type="predicted"/>
<sequence>MAAVKASEAHGDLPLLRTVELSRVAAGVPSADLEGILVSNLCFAHNSPSPWTILGQAMASRLLCPLHVLALVTPRATDGARGLWPPSLHAARVL</sequence>
<dbReference type="PANTHER" id="PTHR33739:SF3">
    <property type="entry name" value="OS07G0681500 PROTEIN"/>
    <property type="match status" value="1"/>
</dbReference>
<evidence type="ECO:0000313" key="2">
    <source>
        <dbReference type="Proteomes" id="UP001341281"/>
    </source>
</evidence>